<feature type="compositionally biased region" description="Low complexity" evidence="10">
    <location>
        <begin position="129"/>
        <end position="156"/>
    </location>
</feature>
<dbReference type="AlphaFoldDB" id="A0A7Y6NM47"/>
<dbReference type="InterPro" id="IPR006260">
    <property type="entry name" value="TonB/TolA_C"/>
</dbReference>
<dbReference type="EMBL" id="JABWMJ010000003">
    <property type="protein sequence ID" value="NUZ05651.1"/>
    <property type="molecule type" value="Genomic_DNA"/>
</dbReference>
<keyword evidence="8" id="KW-1133">Transmembrane helix</keyword>
<dbReference type="SUPFAM" id="SSF74653">
    <property type="entry name" value="TolA/TonB C-terminal domain"/>
    <property type="match status" value="1"/>
</dbReference>
<dbReference type="PROSITE" id="PS52015">
    <property type="entry name" value="TONB_CTD"/>
    <property type="match status" value="1"/>
</dbReference>
<evidence type="ECO:0000256" key="5">
    <source>
        <dbReference type="ARBA" id="ARBA00022519"/>
    </source>
</evidence>
<dbReference type="Gene3D" id="3.30.1150.10">
    <property type="match status" value="1"/>
</dbReference>
<evidence type="ECO:0000256" key="10">
    <source>
        <dbReference type="SAM" id="MobiDB-lite"/>
    </source>
</evidence>
<keyword evidence="7" id="KW-0653">Protein transport</keyword>
<reference evidence="12 13" key="1">
    <citation type="submission" date="2020-06" db="EMBL/GenBank/DDBJ databases">
        <title>Schlegella sp. ID0723 isolated from air conditioner.</title>
        <authorList>
            <person name="Kim D.Y."/>
            <person name="Kim D.-U."/>
        </authorList>
    </citation>
    <scope>NUCLEOTIDE SEQUENCE [LARGE SCALE GENOMIC DNA]</scope>
    <source>
        <strain evidence="12 13">ID0723</strain>
    </source>
</reference>
<name>A0A7Y6NM47_9BURK</name>
<keyword evidence="6" id="KW-0812">Transmembrane</keyword>
<gene>
    <name evidence="12" type="ORF">HQN59_07725</name>
</gene>
<feature type="region of interest" description="Disordered" evidence="10">
    <location>
        <begin position="76"/>
        <end position="156"/>
    </location>
</feature>
<keyword evidence="4" id="KW-1003">Cell membrane</keyword>
<sequence>MTGAAAALLPGSHRAPSLRRPPLWAAVAAALLLHATLVAYRPAGTSSDANLPVTVMTVRTLSATPDEPSLAALQERSVPAEPAETAPPPAPTTTPPAADAAKQPGTDAASARSGAALASSPAKVDAADATAGTSRSSAPAGAGTSTTSTAAATPAAPPVVASRTAAPAPAAEVQLPDAPDYLFAARLDPGPRPLGDIEPVYPDAANLQEGTVVIRLLIGADGNVDNVAVVRAQPKGLFEQAALDAFGRARFAPGYLLGTPVKSQITVEVHFQPINRGARVSGRTY</sequence>
<evidence type="ECO:0000313" key="12">
    <source>
        <dbReference type="EMBL" id="NUZ05651.1"/>
    </source>
</evidence>
<evidence type="ECO:0000256" key="8">
    <source>
        <dbReference type="ARBA" id="ARBA00022989"/>
    </source>
</evidence>
<evidence type="ECO:0000256" key="7">
    <source>
        <dbReference type="ARBA" id="ARBA00022927"/>
    </source>
</evidence>
<evidence type="ECO:0000256" key="6">
    <source>
        <dbReference type="ARBA" id="ARBA00022692"/>
    </source>
</evidence>
<feature type="compositionally biased region" description="Low complexity" evidence="10">
    <location>
        <begin position="108"/>
        <end position="122"/>
    </location>
</feature>
<evidence type="ECO:0000259" key="11">
    <source>
        <dbReference type="PROSITE" id="PS52015"/>
    </source>
</evidence>
<dbReference type="PANTHER" id="PTHR33446">
    <property type="entry name" value="PROTEIN TONB-RELATED"/>
    <property type="match status" value="1"/>
</dbReference>
<protein>
    <submittedName>
        <fullName evidence="12">Energy transducer TonB</fullName>
    </submittedName>
</protein>
<feature type="domain" description="TonB C-terminal" evidence="11">
    <location>
        <begin position="186"/>
        <end position="280"/>
    </location>
</feature>
<dbReference type="GO" id="GO:0055085">
    <property type="term" value="P:transmembrane transport"/>
    <property type="evidence" value="ECO:0007669"/>
    <property type="project" value="InterPro"/>
</dbReference>
<evidence type="ECO:0000256" key="1">
    <source>
        <dbReference type="ARBA" id="ARBA00004383"/>
    </source>
</evidence>
<evidence type="ECO:0000256" key="2">
    <source>
        <dbReference type="ARBA" id="ARBA00006555"/>
    </source>
</evidence>
<keyword evidence="13" id="KW-1185">Reference proteome</keyword>
<evidence type="ECO:0000313" key="13">
    <source>
        <dbReference type="Proteomes" id="UP000529637"/>
    </source>
</evidence>
<comment type="similarity">
    <text evidence="2">Belongs to the TonB family.</text>
</comment>
<organism evidence="12 13">
    <name type="scientific">Piscinibacter koreensis</name>
    <dbReference type="NCBI Taxonomy" id="2742824"/>
    <lineage>
        <taxon>Bacteria</taxon>
        <taxon>Pseudomonadati</taxon>
        <taxon>Pseudomonadota</taxon>
        <taxon>Betaproteobacteria</taxon>
        <taxon>Burkholderiales</taxon>
        <taxon>Sphaerotilaceae</taxon>
        <taxon>Piscinibacter</taxon>
    </lineage>
</organism>
<accession>A0A7Y6NM47</accession>
<keyword evidence="5" id="KW-0997">Cell inner membrane</keyword>
<dbReference type="GO" id="GO:0005886">
    <property type="term" value="C:plasma membrane"/>
    <property type="evidence" value="ECO:0007669"/>
    <property type="project" value="UniProtKB-SubCell"/>
</dbReference>
<dbReference type="Proteomes" id="UP000529637">
    <property type="component" value="Unassembled WGS sequence"/>
</dbReference>
<dbReference type="RefSeq" id="WP_176067811.1">
    <property type="nucleotide sequence ID" value="NZ_JABWMJ010000003.1"/>
</dbReference>
<keyword evidence="9" id="KW-0472">Membrane</keyword>
<evidence type="ECO:0000256" key="9">
    <source>
        <dbReference type="ARBA" id="ARBA00023136"/>
    </source>
</evidence>
<evidence type="ECO:0000256" key="3">
    <source>
        <dbReference type="ARBA" id="ARBA00022448"/>
    </source>
</evidence>
<comment type="subcellular location">
    <subcellularLocation>
        <location evidence="1">Cell inner membrane</location>
        <topology evidence="1">Single-pass membrane protein</topology>
        <orientation evidence="1">Periplasmic side</orientation>
    </subcellularLocation>
</comment>
<dbReference type="Pfam" id="PF03544">
    <property type="entry name" value="TonB_C"/>
    <property type="match status" value="1"/>
</dbReference>
<dbReference type="InterPro" id="IPR051045">
    <property type="entry name" value="TonB-dependent_transducer"/>
</dbReference>
<dbReference type="InterPro" id="IPR037682">
    <property type="entry name" value="TonB_C"/>
</dbReference>
<proteinExistence type="inferred from homology"/>
<dbReference type="GO" id="GO:0015031">
    <property type="term" value="P:protein transport"/>
    <property type="evidence" value="ECO:0007669"/>
    <property type="project" value="UniProtKB-KW"/>
</dbReference>
<dbReference type="NCBIfam" id="TIGR01352">
    <property type="entry name" value="tonB_Cterm"/>
    <property type="match status" value="1"/>
</dbReference>
<keyword evidence="3" id="KW-0813">Transport</keyword>
<evidence type="ECO:0000256" key="4">
    <source>
        <dbReference type="ARBA" id="ARBA00022475"/>
    </source>
</evidence>
<comment type="caution">
    <text evidence="12">The sequence shown here is derived from an EMBL/GenBank/DDBJ whole genome shotgun (WGS) entry which is preliminary data.</text>
</comment>
<feature type="compositionally biased region" description="Pro residues" evidence="10">
    <location>
        <begin position="85"/>
        <end position="94"/>
    </location>
</feature>